<dbReference type="Pfam" id="PF02518">
    <property type="entry name" value="HATPase_c"/>
    <property type="match status" value="1"/>
</dbReference>
<keyword evidence="1" id="KW-0812">Transmembrane</keyword>
<accession>A0A1H9QZN4</accession>
<dbReference type="STRING" id="1121357.SAMN05661109_00725"/>
<gene>
    <name evidence="3" type="ORF">SAMN05661109_00725</name>
</gene>
<evidence type="ECO:0000259" key="2">
    <source>
        <dbReference type="Pfam" id="PF02518"/>
    </source>
</evidence>
<organism evidence="3 4">
    <name type="scientific">Corynebacterium cystitidis DSM 20524</name>
    <dbReference type="NCBI Taxonomy" id="1121357"/>
    <lineage>
        <taxon>Bacteria</taxon>
        <taxon>Bacillati</taxon>
        <taxon>Actinomycetota</taxon>
        <taxon>Actinomycetes</taxon>
        <taxon>Mycobacteriales</taxon>
        <taxon>Corynebacteriaceae</taxon>
        <taxon>Corynebacterium</taxon>
    </lineage>
</organism>
<feature type="transmembrane region" description="Helical" evidence="1">
    <location>
        <begin position="521"/>
        <end position="539"/>
    </location>
</feature>
<dbReference type="RefSeq" id="WP_092256279.1">
    <property type="nucleotide sequence ID" value="NZ_CP047199.1"/>
</dbReference>
<reference evidence="4" key="1">
    <citation type="submission" date="2016-10" db="EMBL/GenBank/DDBJ databases">
        <authorList>
            <person name="Varghese N."/>
            <person name="Submissions S."/>
        </authorList>
    </citation>
    <scope>NUCLEOTIDE SEQUENCE [LARGE SCALE GENOMIC DNA]</scope>
    <source>
        <strain evidence="4">DSM 20524</strain>
    </source>
</reference>
<protein>
    <submittedName>
        <fullName evidence="3">Signal transduction histidine kinase</fullName>
    </submittedName>
</protein>
<keyword evidence="4" id="KW-1185">Reference proteome</keyword>
<feature type="transmembrane region" description="Helical" evidence="1">
    <location>
        <begin position="465"/>
        <end position="485"/>
    </location>
</feature>
<evidence type="ECO:0000256" key="1">
    <source>
        <dbReference type="SAM" id="Phobius"/>
    </source>
</evidence>
<keyword evidence="1" id="KW-1133">Transmembrane helix</keyword>
<feature type="transmembrane region" description="Helical" evidence="1">
    <location>
        <begin position="80"/>
        <end position="103"/>
    </location>
</feature>
<feature type="transmembrane region" description="Helical" evidence="1">
    <location>
        <begin position="109"/>
        <end position="132"/>
    </location>
</feature>
<dbReference type="GO" id="GO:0016301">
    <property type="term" value="F:kinase activity"/>
    <property type="evidence" value="ECO:0007669"/>
    <property type="project" value="UniProtKB-KW"/>
</dbReference>
<keyword evidence="3" id="KW-0808">Transferase</keyword>
<keyword evidence="3" id="KW-0418">Kinase</keyword>
<dbReference type="InterPro" id="IPR003594">
    <property type="entry name" value="HATPase_dom"/>
</dbReference>
<evidence type="ECO:0000313" key="4">
    <source>
        <dbReference type="Proteomes" id="UP000198929"/>
    </source>
</evidence>
<name>A0A1H9QZN4_9CORY</name>
<feature type="transmembrane region" description="Helical" evidence="1">
    <location>
        <begin position="546"/>
        <end position="566"/>
    </location>
</feature>
<dbReference type="InterPro" id="IPR036890">
    <property type="entry name" value="HATPase_C_sf"/>
</dbReference>
<evidence type="ECO:0000313" key="3">
    <source>
        <dbReference type="EMBL" id="SER65920.1"/>
    </source>
</evidence>
<sequence>MGTVAGDNQEDQVPHQFITPLPLRSNTLALKKSQVGLSSFSNATLSVYRTIAIGCGTLWALYLGVQLVRIENSVIASPVAHMAVLFFFLTSCAIIGTCVIDTLTVYRSALLTGGLLYITVLLAHIICLVFLGHSPFTGAGLGDYGGVPCIMLAAAIARQWALVLIIAVICLSVATNDNLLDAPWHMTSAGIFYSSVLMIPFVVFLHSSITTTRAADRLATRSLEVFFSASQQSMLRYLHTNFLGYLHDQVINQLRAVSLGITQTDVARESWNKATQNQNDTDQRLVHHLPLSQVIVGWKSTIRAVHPHARITAPHDAPFQKKVPEMVATTMLEATMEALANCAAHAPESTPTITIDIADGVAVTIDDNGPGFHLDQIPHDRAGIRIAISGRMSALPGGHATIDSTIGRGTTVHLSWSPHSPTELPQLRIPTVQELTGIGALRTPWSAAVFFAFTLVISYQFWPTIVWPVFIIALAAVASSLSAVLSGKQYRLELRAAVIAGVSNVVFIAAAGIATKTQLEHWPYVWYPWVFVLLCSYLLMRDRAAVGLISWITGVCLDALLIHLGIAGGTVTFQGLLWPAVLLLASWLMPRLVRKAAAQLPNLWREFSTASIASVMDHVQHTFNEEATKWVDRQFKLATDPSLPSHVVRQRAQLLELRLRDCIRCPLFDEPHLTESVWRARRRGATVTLYDDRLSEPDPTWHTQLIAQLVQVLDQLGEGGELSTRLYPPGRSTYATVLWSANAEAPVERLRF</sequence>
<proteinExistence type="predicted"/>
<feature type="transmembrane region" description="Helical" evidence="1">
    <location>
        <begin position="47"/>
        <end position="68"/>
    </location>
</feature>
<dbReference type="SUPFAM" id="SSF55874">
    <property type="entry name" value="ATPase domain of HSP90 chaperone/DNA topoisomerase II/histidine kinase"/>
    <property type="match status" value="1"/>
</dbReference>
<dbReference type="EMBL" id="FOGQ01000002">
    <property type="protein sequence ID" value="SER65920.1"/>
    <property type="molecule type" value="Genomic_DNA"/>
</dbReference>
<feature type="transmembrane region" description="Helical" evidence="1">
    <location>
        <begin position="186"/>
        <end position="205"/>
    </location>
</feature>
<dbReference type="AlphaFoldDB" id="A0A1H9QZN4"/>
<keyword evidence="1" id="KW-0472">Membrane</keyword>
<feature type="domain" description="Histidine kinase/HSP90-like ATPase" evidence="2">
    <location>
        <begin position="332"/>
        <end position="416"/>
    </location>
</feature>
<dbReference type="CDD" id="cd16917">
    <property type="entry name" value="HATPase_UhpB-NarQ-NarX-like"/>
    <property type="match status" value="1"/>
</dbReference>
<feature type="transmembrane region" description="Helical" evidence="1">
    <location>
        <begin position="572"/>
        <end position="589"/>
    </location>
</feature>
<dbReference type="Gene3D" id="3.30.565.10">
    <property type="entry name" value="Histidine kinase-like ATPase, C-terminal domain"/>
    <property type="match status" value="1"/>
</dbReference>
<feature type="transmembrane region" description="Helical" evidence="1">
    <location>
        <begin position="144"/>
        <end position="174"/>
    </location>
</feature>
<dbReference type="Proteomes" id="UP000198929">
    <property type="component" value="Unassembled WGS sequence"/>
</dbReference>
<feature type="transmembrane region" description="Helical" evidence="1">
    <location>
        <begin position="497"/>
        <end position="515"/>
    </location>
</feature>
<feature type="transmembrane region" description="Helical" evidence="1">
    <location>
        <begin position="435"/>
        <end position="459"/>
    </location>
</feature>